<evidence type="ECO:0000256" key="1">
    <source>
        <dbReference type="SAM" id="SignalP"/>
    </source>
</evidence>
<feature type="chain" id="PRO_5004023564" evidence="1">
    <location>
        <begin position="25"/>
        <end position="140"/>
    </location>
</feature>
<keyword evidence="3" id="KW-1185">Reference proteome</keyword>
<dbReference type="EMBL" id="KB445808">
    <property type="protein sequence ID" value="EMD32922.1"/>
    <property type="molecule type" value="Genomic_DNA"/>
</dbReference>
<name>M2R415_CERS8</name>
<evidence type="ECO:0000313" key="3">
    <source>
        <dbReference type="Proteomes" id="UP000016930"/>
    </source>
</evidence>
<accession>M2R415</accession>
<evidence type="ECO:0000313" key="2">
    <source>
        <dbReference type="EMBL" id="EMD32922.1"/>
    </source>
</evidence>
<organism evidence="2 3">
    <name type="scientific">Ceriporiopsis subvermispora (strain B)</name>
    <name type="common">White-rot fungus</name>
    <name type="synonym">Gelatoporia subvermispora</name>
    <dbReference type="NCBI Taxonomy" id="914234"/>
    <lineage>
        <taxon>Eukaryota</taxon>
        <taxon>Fungi</taxon>
        <taxon>Dikarya</taxon>
        <taxon>Basidiomycota</taxon>
        <taxon>Agaricomycotina</taxon>
        <taxon>Agaricomycetes</taxon>
        <taxon>Polyporales</taxon>
        <taxon>Gelatoporiaceae</taxon>
        <taxon>Gelatoporia</taxon>
    </lineage>
</organism>
<feature type="signal peptide" evidence="1">
    <location>
        <begin position="1"/>
        <end position="24"/>
    </location>
</feature>
<sequence>MFISASRTFAAMLVLLSTASFIAANPVAEPESREPPFVPVRPTPIFNCVALNLHVNLVSAVRADPYTLMEDEYATFQMPARDACLRREVSAKAQLGASRATFVLRVACFTCVYSIVRHLHPPYTTAFCHERESTCAPMTQ</sequence>
<dbReference type="AlphaFoldDB" id="M2R415"/>
<reference evidence="2 3" key="1">
    <citation type="journal article" date="2012" name="Proc. Natl. Acad. Sci. U.S.A.">
        <title>Comparative genomics of Ceriporiopsis subvermispora and Phanerochaete chrysosporium provide insight into selective ligninolysis.</title>
        <authorList>
            <person name="Fernandez-Fueyo E."/>
            <person name="Ruiz-Duenas F.J."/>
            <person name="Ferreira P."/>
            <person name="Floudas D."/>
            <person name="Hibbett D.S."/>
            <person name="Canessa P."/>
            <person name="Larrondo L.F."/>
            <person name="James T.Y."/>
            <person name="Seelenfreund D."/>
            <person name="Lobos S."/>
            <person name="Polanco R."/>
            <person name="Tello M."/>
            <person name="Honda Y."/>
            <person name="Watanabe T."/>
            <person name="Watanabe T."/>
            <person name="Ryu J.S."/>
            <person name="Kubicek C.P."/>
            <person name="Schmoll M."/>
            <person name="Gaskell J."/>
            <person name="Hammel K.E."/>
            <person name="St John F.J."/>
            <person name="Vanden Wymelenberg A."/>
            <person name="Sabat G."/>
            <person name="Splinter BonDurant S."/>
            <person name="Syed K."/>
            <person name="Yadav J.S."/>
            <person name="Doddapaneni H."/>
            <person name="Subramanian V."/>
            <person name="Lavin J.L."/>
            <person name="Oguiza J.A."/>
            <person name="Perez G."/>
            <person name="Pisabarro A.G."/>
            <person name="Ramirez L."/>
            <person name="Santoyo F."/>
            <person name="Master E."/>
            <person name="Coutinho P.M."/>
            <person name="Henrissat B."/>
            <person name="Lombard V."/>
            <person name="Magnuson J.K."/>
            <person name="Kuees U."/>
            <person name="Hori C."/>
            <person name="Igarashi K."/>
            <person name="Samejima M."/>
            <person name="Held B.W."/>
            <person name="Barry K.W."/>
            <person name="LaButti K.M."/>
            <person name="Lapidus A."/>
            <person name="Lindquist E.A."/>
            <person name="Lucas S.M."/>
            <person name="Riley R."/>
            <person name="Salamov A.A."/>
            <person name="Hoffmeister D."/>
            <person name="Schwenk D."/>
            <person name="Hadar Y."/>
            <person name="Yarden O."/>
            <person name="de Vries R.P."/>
            <person name="Wiebenga A."/>
            <person name="Stenlid J."/>
            <person name="Eastwood D."/>
            <person name="Grigoriev I.V."/>
            <person name="Berka R.M."/>
            <person name="Blanchette R.A."/>
            <person name="Kersten P."/>
            <person name="Martinez A.T."/>
            <person name="Vicuna R."/>
            <person name="Cullen D."/>
        </authorList>
    </citation>
    <scope>NUCLEOTIDE SEQUENCE [LARGE SCALE GENOMIC DNA]</scope>
    <source>
        <strain evidence="2 3">B</strain>
    </source>
</reference>
<proteinExistence type="predicted"/>
<keyword evidence="1" id="KW-0732">Signal</keyword>
<dbReference type="Proteomes" id="UP000016930">
    <property type="component" value="Unassembled WGS sequence"/>
</dbReference>
<dbReference type="HOGENOM" id="CLU_1834922_0_0_1"/>
<gene>
    <name evidence="2" type="ORF">CERSUDRAFT_76987</name>
</gene>
<protein>
    <submittedName>
        <fullName evidence="2">Uncharacterized protein</fullName>
    </submittedName>
</protein>